<dbReference type="NCBIfam" id="TIGR01509">
    <property type="entry name" value="HAD-SF-IA-v3"/>
    <property type="match status" value="1"/>
</dbReference>
<keyword evidence="5" id="KW-0119">Carbohydrate metabolism</keyword>
<dbReference type="SUPFAM" id="SSF56784">
    <property type="entry name" value="HAD-like"/>
    <property type="match status" value="1"/>
</dbReference>
<dbReference type="Proteomes" id="UP001589610">
    <property type="component" value="Unassembled WGS sequence"/>
</dbReference>
<evidence type="ECO:0000313" key="6">
    <source>
        <dbReference type="EMBL" id="MFB9681101.1"/>
    </source>
</evidence>
<evidence type="ECO:0000256" key="2">
    <source>
        <dbReference type="ARBA" id="ARBA00006171"/>
    </source>
</evidence>
<keyword evidence="7" id="KW-1185">Reference proteome</keyword>
<evidence type="ECO:0000256" key="3">
    <source>
        <dbReference type="ARBA" id="ARBA00022723"/>
    </source>
</evidence>
<protein>
    <submittedName>
        <fullName evidence="6">HAD family hydrolase</fullName>
    </submittedName>
</protein>
<dbReference type="PANTHER" id="PTHR46193">
    <property type="entry name" value="6-PHOSPHOGLUCONATE PHOSPHATASE"/>
    <property type="match status" value="1"/>
</dbReference>
<dbReference type="InterPro" id="IPR036412">
    <property type="entry name" value="HAD-like_sf"/>
</dbReference>
<gene>
    <name evidence="6" type="ORF">ACFFRH_36970</name>
</gene>
<dbReference type="PANTHER" id="PTHR46193:SF18">
    <property type="entry name" value="HEXITOL PHOSPHATASE B"/>
    <property type="match status" value="1"/>
</dbReference>
<accession>A0ABV5TQI8</accession>
<dbReference type="RefSeq" id="WP_386162201.1">
    <property type="nucleotide sequence ID" value="NZ_JBHMBS010000030.1"/>
</dbReference>
<evidence type="ECO:0000313" key="7">
    <source>
        <dbReference type="Proteomes" id="UP001589610"/>
    </source>
</evidence>
<evidence type="ECO:0000256" key="4">
    <source>
        <dbReference type="ARBA" id="ARBA00022842"/>
    </source>
</evidence>
<dbReference type="InterPro" id="IPR023198">
    <property type="entry name" value="PGP-like_dom2"/>
</dbReference>
<dbReference type="GO" id="GO:0016787">
    <property type="term" value="F:hydrolase activity"/>
    <property type="evidence" value="ECO:0007669"/>
    <property type="project" value="UniProtKB-KW"/>
</dbReference>
<evidence type="ECO:0000256" key="1">
    <source>
        <dbReference type="ARBA" id="ARBA00001946"/>
    </source>
</evidence>
<dbReference type="InterPro" id="IPR023214">
    <property type="entry name" value="HAD_sf"/>
</dbReference>
<organism evidence="6 7">
    <name type="scientific">Streptosporangium vulgare</name>
    <dbReference type="NCBI Taxonomy" id="46190"/>
    <lineage>
        <taxon>Bacteria</taxon>
        <taxon>Bacillati</taxon>
        <taxon>Actinomycetota</taxon>
        <taxon>Actinomycetes</taxon>
        <taxon>Streptosporangiales</taxon>
        <taxon>Streptosporangiaceae</taxon>
        <taxon>Streptosporangium</taxon>
    </lineage>
</organism>
<keyword evidence="3" id="KW-0479">Metal-binding</keyword>
<dbReference type="SFLD" id="SFLDG01129">
    <property type="entry name" value="C1.5:_HAD__Beta-PGM__Phosphata"/>
    <property type="match status" value="1"/>
</dbReference>
<comment type="cofactor">
    <cofactor evidence="1">
        <name>Mg(2+)</name>
        <dbReference type="ChEBI" id="CHEBI:18420"/>
    </cofactor>
</comment>
<dbReference type="SFLD" id="SFLDS00003">
    <property type="entry name" value="Haloacid_Dehalogenase"/>
    <property type="match status" value="1"/>
</dbReference>
<comment type="similarity">
    <text evidence="2">Belongs to the HAD-like hydrolase superfamily. CbbY/CbbZ/Gph/YieH family.</text>
</comment>
<keyword evidence="4" id="KW-0460">Magnesium</keyword>
<reference evidence="6 7" key="1">
    <citation type="submission" date="2024-09" db="EMBL/GenBank/DDBJ databases">
        <authorList>
            <person name="Sun Q."/>
            <person name="Mori K."/>
        </authorList>
    </citation>
    <scope>NUCLEOTIDE SEQUENCE [LARGE SCALE GENOMIC DNA]</scope>
    <source>
        <strain evidence="6 7">JCM 3028</strain>
    </source>
</reference>
<keyword evidence="6" id="KW-0378">Hydrolase</keyword>
<dbReference type="InterPro" id="IPR006439">
    <property type="entry name" value="HAD-SF_hydro_IA"/>
</dbReference>
<dbReference type="Gene3D" id="1.10.150.240">
    <property type="entry name" value="Putative phosphatase, domain 2"/>
    <property type="match status" value="1"/>
</dbReference>
<dbReference type="Gene3D" id="3.40.50.1000">
    <property type="entry name" value="HAD superfamily/HAD-like"/>
    <property type="match status" value="1"/>
</dbReference>
<dbReference type="EMBL" id="JBHMBS010000030">
    <property type="protein sequence ID" value="MFB9681101.1"/>
    <property type="molecule type" value="Genomic_DNA"/>
</dbReference>
<comment type="caution">
    <text evidence="6">The sequence shown here is derived from an EMBL/GenBank/DDBJ whole genome shotgun (WGS) entry which is preliminary data.</text>
</comment>
<proteinExistence type="inferred from homology"/>
<sequence length="247" mass="26215">MTAPAVVDLEEIAAMIFDTDGVITDTARVHAAAWKQVFDTFLDEYAQRSGERFPPFDAGADYLRHVDGKSRLDGVNDFLRSRNIAVDPDTVAGLAAAKDASFLAEISAHGVTPFPSTLDLVRELRRRDVLTAAVSASRNCARVLDVANAADLFDVLVDGVAAARLGLAGKPDPALFLYAARRLGVSPGRTAVVEDALAGVRAGRRGRFGLVIGVDRHGGGQALRAAGADLVVADLAELRLRGRGRDR</sequence>
<dbReference type="InterPro" id="IPR051600">
    <property type="entry name" value="Beta-PGM-like"/>
</dbReference>
<name>A0ABV5TQI8_9ACTN</name>
<dbReference type="Pfam" id="PF00702">
    <property type="entry name" value="Hydrolase"/>
    <property type="match status" value="1"/>
</dbReference>
<evidence type="ECO:0000256" key="5">
    <source>
        <dbReference type="ARBA" id="ARBA00023277"/>
    </source>
</evidence>